<feature type="region of interest" description="Disordered" evidence="3">
    <location>
        <begin position="388"/>
        <end position="409"/>
    </location>
</feature>
<dbReference type="InterPro" id="IPR008967">
    <property type="entry name" value="p53-like_TF_DNA-bd_sf"/>
</dbReference>
<feature type="compositionally biased region" description="Polar residues" evidence="3">
    <location>
        <begin position="539"/>
        <end position="549"/>
    </location>
</feature>
<evidence type="ECO:0000313" key="5">
    <source>
        <dbReference type="EMBL" id="KEY71399.1"/>
    </source>
</evidence>
<dbReference type="PROSITE" id="PS51517">
    <property type="entry name" value="NDT80"/>
    <property type="match status" value="1"/>
</dbReference>
<feature type="non-terminal residue" evidence="5">
    <location>
        <position position="1"/>
    </location>
</feature>
<evidence type="ECO:0000256" key="1">
    <source>
        <dbReference type="ARBA" id="ARBA00023125"/>
    </source>
</evidence>
<dbReference type="Gene3D" id="2.60.40.1390">
    <property type="entry name" value="NDT80 DNA-binding domain"/>
    <property type="match status" value="1"/>
</dbReference>
<dbReference type="Proteomes" id="UP000028045">
    <property type="component" value="Unassembled WGS sequence"/>
</dbReference>
<gene>
    <name evidence="5" type="ORF">S7711_05662</name>
</gene>
<dbReference type="GO" id="GO:0000228">
    <property type="term" value="C:nuclear chromosome"/>
    <property type="evidence" value="ECO:0007669"/>
    <property type="project" value="TreeGrafter"/>
</dbReference>
<reference evidence="5 6" key="1">
    <citation type="journal article" date="2014" name="BMC Genomics">
        <title>Comparative genome sequencing reveals chemotype-specific gene clusters in the toxigenic black mold Stachybotrys.</title>
        <authorList>
            <person name="Semeiks J."/>
            <person name="Borek D."/>
            <person name="Otwinowski Z."/>
            <person name="Grishin N.V."/>
        </authorList>
    </citation>
    <scope>NUCLEOTIDE SEQUENCE [LARGE SCALE GENOMIC DNA]</scope>
    <source>
        <strain evidence="6">CBS 109288 / IBT 7711</strain>
    </source>
</reference>
<dbReference type="AlphaFoldDB" id="A0A084B1H0"/>
<dbReference type="PANTHER" id="PTHR35144">
    <property type="entry name" value="MEIOSIS-SPECIFIC TRANSCRIPTION FACTOR NDT80"/>
    <property type="match status" value="1"/>
</dbReference>
<evidence type="ECO:0000256" key="3">
    <source>
        <dbReference type="SAM" id="MobiDB-lite"/>
    </source>
</evidence>
<keyword evidence="6" id="KW-1185">Reference proteome</keyword>
<organism evidence="5 6">
    <name type="scientific">Stachybotrys chartarum (strain CBS 109288 / IBT 7711)</name>
    <name type="common">Toxic black mold</name>
    <name type="synonym">Stilbospora chartarum</name>
    <dbReference type="NCBI Taxonomy" id="1280523"/>
    <lineage>
        <taxon>Eukaryota</taxon>
        <taxon>Fungi</taxon>
        <taxon>Dikarya</taxon>
        <taxon>Ascomycota</taxon>
        <taxon>Pezizomycotina</taxon>
        <taxon>Sordariomycetes</taxon>
        <taxon>Hypocreomycetidae</taxon>
        <taxon>Hypocreales</taxon>
        <taxon>Stachybotryaceae</taxon>
        <taxon>Stachybotrys</taxon>
    </lineage>
</organism>
<dbReference type="OrthoDB" id="2288358at2759"/>
<feature type="compositionally biased region" description="Polar residues" evidence="3">
    <location>
        <begin position="135"/>
        <end position="159"/>
    </location>
</feature>
<evidence type="ECO:0000313" key="6">
    <source>
        <dbReference type="Proteomes" id="UP000028045"/>
    </source>
</evidence>
<evidence type="ECO:0000259" key="4">
    <source>
        <dbReference type="PROSITE" id="PS51517"/>
    </source>
</evidence>
<sequence>RYSQETSTSITIDPPPQPPQLVNLFPPPTLGTNLQYSQDGGSFFQNPPAHIFTGLDSRSRLPLRAYRCSSNTTAPAGMAHTHSLRTSTLPHPTAHMSARDQYAPATPGFRRASEHLSRSPSLSGSAVRRLPMSPTPTQLSGRVDSGQFQSRTSQNSVPPLTTFTPFGNLQYMDGGASTPVKIDIFGTIDKGFFIADGQWTCYRRNYFTCVCSFSLTPYFPSAPIQFIPQQPPSQPLQVHGFAMSISAVVSDSDQHSIDLVQHTPKRDKGPTQAPEKVVLRPKQSMSSHHHHHHHHPLSIYGDGGAVAMTRGLYSDSFGGSSDSAQNIPMEHTFERIQFKQATQNNGKRRAAQQYYHLVVELWAAVKTQANEEFVKIATNKSAKMIVRGRSPGHYQTDRRGSQSSGPGGSAGNLGAFAGLGAMNDFAANAMLGSTGGTGYGTGYQHRGALYSGVRHQLPTEVMIPPEQDRDITTTKDYQYYPGAMYADQQEQVDMFTHRGAADAVVSNMPYRGPPAGPNQRRCGPFEGRPSTGGYYPALMSSSGVSTTMT</sequence>
<dbReference type="Pfam" id="PF05224">
    <property type="entry name" value="NDT80_PhoG"/>
    <property type="match status" value="1"/>
</dbReference>
<dbReference type="InterPro" id="IPR052605">
    <property type="entry name" value="Fungal_trans_regulator"/>
</dbReference>
<feature type="region of interest" description="Disordered" evidence="3">
    <location>
        <begin position="526"/>
        <end position="549"/>
    </location>
</feature>
<evidence type="ECO:0000256" key="2">
    <source>
        <dbReference type="PROSITE-ProRule" id="PRU00850"/>
    </source>
</evidence>
<feature type="region of interest" description="Disordered" evidence="3">
    <location>
        <begin position="105"/>
        <end position="159"/>
    </location>
</feature>
<dbReference type="GO" id="GO:0003677">
    <property type="term" value="F:DNA binding"/>
    <property type="evidence" value="ECO:0007669"/>
    <property type="project" value="UniProtKB-KW"/>
</dbReference>
<dbReference type="EMBL" id="KL648298">
    <property type="protein sequence ID" value="KEY71399.1"/>
    <property type="molecule type" value="Genomic_DNA"/>
</dbReference>
<dbReference type="SUPFAM" id="SSF49417">
    <property type="entry name" value="p53-like transcription factors"/>
    <property type="match status" value="1"/>
</dbReference>
<keyword evidence="1 2" id="KW-0238">DNA-binding</keyword>
<dbReference type="InterPro" id="IPR037141">
    <property type="entry name" value="NDT80_DNA-bd_dom_sf"/>
</dbReference>
<protein>
    <recommendedName>
        <fullName evidence="4">NDT80 domain-containing protein</fullName>
    </recommendedName>
</protein>
<dbReference type="InterPro" id="IPR024061">
    <property type="entry name" value="NDT80_DNA-bd_dom"/>
</dbReference>
<proteinExistence type="predicted"/>
<feature type="domain" description="NDT80" evidence="4">
    <location>
        <begin position="118"/>
        <end position="398"/>
    </location>
</feature>
<dbReference type="GO" id="GO:0051321">
    <property type="term" value="P:meiotic cell cycle"/>
    <property type="evidence" value="ECO:0007669"/>
    <property type="project" value="TreeGrafter"/>
</dbReference>
<dbReference type="PANTHER" id="PTHR35144:SF2">
    <property type="entry name" value="MEIOSIS-SPECIFIC TRANSCRIPTION FACTOR NDT80"/>
    <property type="match status" value="1"/>
</dbReference>
<feature type="DNA-binding region" description="NDT80" evidence="2">
    <location>
        <begin position="118"/>
        <end position="398"/>
    </location>
</feature>
<dbReference type="HOGENOM" id="CLU_026383_1_1_1"/>
<accession>A0A084B1H0</accession>
<dbReference type="GO" id="GO:0045944">
    <property type="term" value="P:positive regulation of transcription by RNA polymerase II"/>
    <property type="evidence" value="ECO:0007669"/>
    <property type="project" value="TreeGrafter"/>
</dbReference>
<name>A0A084B1H0_STACB</name>
<dbReference type="GO" id="GO:0003700">
    <property type="term" value="F:DNA-binding transcription factor activity"/>
    <property type="evidence" value="ECO:0007669"/>
    <property type="project" value="UniProtKB-UniRule"/>
</dbReference>